<reference evidence="3 6" key="2">
    <citation type="submission" date="2020-07" db="EMBL/GenBank/DDBJ databases">
        <authorList>
            <person name="Khare M."/>
        </authorList>
    </citation>
    <scope>NUCLEOTIDE SEQUENCE [LARGE SCALE GENOMIC DNA]</scope>
    <source>
        <strain evidence="3 6">P8776</strain>
    </source>
</reference>
<evidence type="ECO:0000313" key="6">
    <source>
        <dbReference type="Proteomes" id="UP000580709"/>
    </source>
</evidence>
<protein>
    <recommendedName>
        <fullName evidence="7">DUF4352 domain-containing protein</fullName>
    </recommendedName>
</protein>
<dbReference type="PROSITE" id="PS51257">
    <property type="entry name" value="PROKAR_LIPOPROTEIN"/>
    <property type="match status" value="1"/>
</dbReference>
<feature type="region of interest" description="Disordered" evidence="1">
    <location>
        <begin position="92"/>
        <end position="120"/>
    </location>
</feature>
<dbReference type="AlphaFoldDB" id="A0A6C1TYX6"/>
<name>A0A6C1TYX6_9CORY</name>
<evidence type="ECO:0000256" key="1">
    <source>
        <dbReference type="SAM" id="MobiDB-lite"/>
    </source>
</evidence>
<evidence type="ECO:0000313" key="5">
    <source>
        <dbReference type="Proteomes" id="UP000336646"/>
    </source>
</evidence>
<comment type="caution">
    <text evidence="4">The sequence shown here is derived from an EMBL/GenBank/DDBJ whole genome shotgun (WGS) entry which is preliminary data.</text>
</comment>
<dbReference type="Proteomes" id="UP000336646">
    <property type="component" value="Unassembled WGS sequence"/>
</dbReference>
<dbReference type="Proteomes" id="UP000580709">
    <property type="component" value="Unassembled WGS sequence"/>
</dbReference>
<evidence type="ECO:0000256" key="2">
    <source>
        <dbReference type="SAM" id="SignalP"/>
    </source>
</evidence>
<evidence type="ECO:0000313" key="4">
    <source>
        <dbReference type="EMBL" id="TVS28596.1"/>
    </source>
</evidence>
<feature type="signal peptide" evidence="2">
    <location>
        <begin position="1"/>
        <end position="23"/>
    </location>
</feature>
<keyword evidence="6" id="KW-1185">Reference proteome</keyword>
<proteinExistence type="predicted"/>
<accession>A0A6C1TYX6</accession>
<evidence type="ECO:0008006" key="7">
    <source>
        <dbReference type="Google" id="ProtNLM"/>
    </source>
</evidence>
<organism evidence="4 5">
    <name type="scientific">Corynebacterium sanguinis</name>
    <dbReference type="NCBI Taxonomy" id="2594913"/>
    <lineage>
        <taxon>Bacteria</taxon>
        <taxon>Bacillati</taxon>
        <taxon>Actinomycetota</taxon>
        <taxon>Actinomycetes</taxon>
        <taxon>Mycobacteriales</taxon>
        <taxon>Corynebacteriaceae</taxon>
        <taxon>Corynebacterium</taxon>
    </lineage>
</organism>
<gene>
    <name evidence="4" type="ORF">EKI59_06405</name>
    <name evidence="3" type="ORF">H0H28_01560</name>
</gene>
<keyword evidence="2" id="KW-0732">Signal</keyword>
<dbReference type="RefSeq" id="WP_144773159.1">
    <property type="nucleotide sequence ID" value="NZ_JACEOR010000070.1"/>
</dbReference>
<feature type="chain" id="PRO_5044630554" description="DUF4352 domain-containing protein" evidence="2">
    <location>
        <begin position="24"/>
        <end position="233"/>
    </location>
</feature>
<dbReference type="OrthoDB" id="4418633at2"/>
<evidence type="ECO:0000313" key="3">
    <source>
        <dbReference type="EMBL" id="MBA4504043.1"/>
    </source>
</evidence>
<sequence length="233" mass="24713">MKRRTAALGLALVAQAAALSACAPSEADSSAAAGHSAETLTELPGMPDDFTPTEGGEALEFGETAHVVTTGFDTGQPVYFDVTVEKPKKLTSAEVEENIGQDPGEIGLPEPEEGEDPPQPERYDSFTCFIVTFTPVAVGEGNYSVSLPWFKILDPGGLNANFVERGDNAYCGVNPDDEVPAFTGDMEEGREYKRAIVTWTGATAPGIVGTAVELNTVQSPKNSAQPWQSITWK</sequence>
<dbReference type="EMBL" id="RXIR01000011">
    <property type="protein sequence ID" value="TVS28596.1"/>
    <property type="molecule type" value="Genomic_DNA"/>
</dbReference>
<reference evidence="4 5" key="1">
    <citation type="submission" date="2018-12" db="EMBL/GenBank/DDBJ databases">
        <title>Corynebacterium sanguinis sp. nov., a clinically-associated and environmental corynebacterium.</title>
        <authorList>
            <person name="Gonzales-Siles L."/>
            <person name="Jaen-Luchoro D."/>
            <person name="Cardew S."/>
            <person name="Inganas E."/>
            <person name="Ohlen M."/>
            <person name="Jensie-Markopolous S."/>
            <person name="Pinyeiro-Iglesias B."/>
            <person name="Molin K."/>
            <person name="Skovbjerg S."/>
            <person name="Svensson-Stadler L."/>
            <person name="Funke G."/>
            <person name="Moore E.R.B."/>
        </authorList>
    </citation>
    <scope>NUCLEOTIDE SEQUENCE [LARGE SCALE GENOMIC DNA]</scope>
    <source>
        <strain evidence="4 5">58734</strain>
    </source>
</reference>
<feature type="region of interest" description="Disordered" evidence="1">
    <location>
        <begin position="30"/>
        <end position="56"/>
    </location>
</feature>
<dbReference type="EMBL" id="JACEOR010000070">
    <property type="protein sequence ID" value="MBA4504043.1"/>
    <property type="molecule type" value="Genomic_DNA"/>
</dbReference>